<organism evidence="2">
    <name type="scientific">Taenia asiatica</name>
    <name type="common">Asian tapeworm</name>
    <dbReference type="NCBI Taxonomy" id="60517"/>
    <lineage>
        <taxon>Eukaryota</taxon>
        <taxon>Metazoa</taxon>
        <taxon>Spiralia</taxon>
        <taxon>Lophotrochozoa</taxon>
        <taxon>Platyhelminthes</taxon>
        <taxon>Cestoda</taxon>
        <taxon>Eucestoda</taxon>
        <taxon>Cyclophyllidea</taxon>
        <taxon>Taeniidae</taxon>
        <taxon>Taenia</taxon>
    </lineage>
</organism>
<proteinExistence type="predicted"/>
<accession>A0A0R3W0L7</accession>
<sequence length="203" mass="23490">LWKYNDEEIRRFSDATGQLNKSLNLSVPAIFTQPQTQPTLESYKSGQILLRSMPNREKGGVSIQEMAFMRDLKRRRQSYRGIHTAKKSYIEVLREVIEQHTALLNHSADPDQNSSRPYCEDARAENSERTADKQGRRSDQFSNSGSDSMRSSERRHRLRDAVWEMLNNNEARLVRSERNCVGVSRTCGIRPREIFSVAGRVMR</sequence>
<evidence type="ECO:0000256" key="1">
    <source>
        <dbReference type="SAM" id="MobiDB-lite"/>
    </source>
</evidence>
<dbReference type="AlphaFoldDB" id="A0A0R3W0L7"/>
<feature type="compositionally biased region" description="Polar residues" evidence="1">
    <location>
        <begin position="140"/>
        <end position="149"/>
    </location>
</feature>
<feature type="compositionally biased region" description="Basic and acidic residues" evidence="1">
    <location>
        <begin position="118"/>
        <end position="139"/>
    </location>
</feature>
<feature type="region of interest" description="Disordered" evidence="1">
    <location>
        <begin position="104"/>
        <end position="155"/>
    </location>
</feature>
<dbReference type="STRING" id="60517.A0A0R3W0L7"/>
<dbReference type="WBParaSite" id="TASK_0000321101-mRNA-1">
    <property type="protein sequence ID" value="TASK_0000321101-mRNA-1"/>
    <property type="gene ID" value="TASK_0000321101"/>
</dbReference>
<protein>
    <submittedName>
        <fullName evidence="2">Cyclic nucleotide-binding domain-containing protein</fullName>
    </submittedName>
</protein>
<reference evidence="2" key="1">
    <citation type="submission" date="2017-02" db="UniProtKB">
        <authorList>
            <consortium name="WormBaseParasite"/>
        </authorList>
    </citation>
    <scope>IDENTIFICATION</scope>
</reference>
<name>A0A0R3W0L7_TAEAS</name>
<evidence type="ECO:0000313" key="2">
    <source>
        <dbReference type="WBParaSite" id="TASK_0000321101-mRNA-1"/>
    </source>
</evidence>